<name>A0A061QZQ3_9CHLO</name>
<feature type="non-terminal residue" evidence="2">
    <location>
        <position position="68"/>
    </location>
</feature>
<protein>
    <submittedName>
        <fullName evidence="2">Uncharacterized protein</fullName>
    </submittedName>
</protein>
<evidence type="ECO:0000256" key="1">
    <source>
        <dbReference type="SAM" id="MobiDB-lite"/>
    </source>
</evidence>
<proteinExistence type="predicted"/>
<sequence>TEQPLDKCMQLAWIVGDRVPVSGWAPRSGRGKGEGGTAACSRPMGGAPARFFFPALRSAPPPPESRAG</sequence>
<feature type="region of interest" description="Disordered" evidence="1">
    <location>
        <begin position="22"/>
        <end position="44"/>
    </location>
</feature>
<organism evidence="2">
    <name type="scientific">Tetraselmis sp. GSL018</name>
    <dbReference type="NCBI Taxonomy" id="582737"/>
    <lineage>
        <taxon>Eukaryota</taxon>
        <taxon>Viridiplantae</taxon>
        <taxon>Chlorophyta</taxon>
        <taxon>core chlorophytes</taxon>
        <taxon>Chlorodendrophyceae</taxon>
        <taxon>Chlorodendrales</taxon>
        <taxon>Chlorodendraceae</taxon>
        <taxon>Tetraselmis</taxon>
    </lineage>
</organism>
<dbReference type="AlphaFoldDB" id="A0A061QZQ3"/>
<evidence type="ECO:0000313" key="2">
    <source>
        <dbReference type="EMBL" id="JAC63786.1"/>
    </source>
</evidence>
<gene>
    <name evidence="2" type="ORF">TSPGSL018_19766</name>
</gene>
<reference evidence="2" key="1">
    <citation type="submission" date="2014-05" db="EMBL/GenBank/DDBJ databases">
        <title>The transcriptome of the halophilic microalga Tetraselmis sp. GSL018 isolated from the Great Salt Lake, Utah.</title>
        <authorList>
            <person name="Jinkerson R.E."/>
            <person name="D'Adamo S."/>
            <person name="Posewitz M.C."/>
        </authorList>
    </citation>
    <scope>NUCLEOTIDE SEQUENCE</scope>
    <source>
        <strain evidence="2">GSL018</strain>
    </source>
</reference>
<feature type="non-terminal residue" evidence="2">
    <location>
        <position position="1"/>
    </location>
</feature>
<dbReference type="EMBL" id="GBEZ01023082">
    <property type="protein sequence ID" value="JAC63786.1"/>
    <property type="molecule type" value="Transcribed_RNA"/>
</dbReference>
<accession>A0A061QZQ3</accession>